<evidence type="ECO:0000313" key="1">
    <source>
        <dbReference type="EMBL" id="APC43668.1"/>
    </source>
</evidence>
<sequence>MFKMIVQLHGRTEVTEHATIAEARERLGRICVAQNARVEGDDTTGELIPRDRDGNDVVLGWPYGAYRITELDPEALVYVVEHATGVERFSSEAEARHFQSTIAPGSSRRVERVAPRFVVGDRVVDAGWMRLYGRESARVGTVLRAFDVPAGMVEVRWDADPLDADQVEEVENCWVDELAAA</sequence>
<reference evidence="1 2" key="1">
    <citation type="submission" date="2016-08" db="EMBL/GenBank/DDBJ databases">
        <authorList>
            <person name="Grinspan D."/>
            <person name="Erlich J."/>
            <person name="Cui Z.D."/>
            <person name="Khazanchi R."/>
            <person name="Shaffer C.D."/>
            <person name="Hafer-Weston K.A."/>
            <person name="Elgin S.C.R."/>
            <person name="Klyczek K."/>
            <person name="Garlena R.A."/>
            <person name="Russell D.A."/>
            <person name="Pope W.H."/>
            <person name="Jacobs-Sera D."/>
            <person name="Hendrix R.W."/>
            <person name="Hatfull G.F."/>
        </authorList>
    </citation>
    <scope>NUCLEOTIDE SEQUENCE [LARGE SCALE GENOMIC DNA]</scope>
</reference>
<evidence type="ECO:0000313" key="2">
    <source>
        <dbReference type="Proteomes" id="UP000225217"/>
    </source>
</evidence>
<organism evidence="1 2">
    <name type="scientific">Mycobacterium phage Amelie</name>
    <dbReference type="NCBI Taxonomy" id="1913035"/>
    <lineage>
        <taxon>Viruses</taxon>
        <taxon>Duplodnaviria</taxon>
        <taxon>Heunggongvirae</taxon>
        <taxon>Uroviricota</taxon>
        <taxon>Caudoviricetes</taxon>
        <taxon>Weiservirinae</taxon>
        <taxon>Anayavirus</taxon>
        <taxon>Anayavirus amelie</taxon>
    </lineage>
</organism>
<name>A0A1J0GQ25_9CAUD</name>
<keyword evidence="2" id="KW-1185">Reference proteome</keyword>
<accession>A0A1J0GQ25</accession>
<proteinExistence type="predicted"/>
<gene>
    <name evidence="1" type="ORF">SEA_AMELIE_71</name>
</gene>
<protein>
    <submittedName>
        <fullName evidence="1">Uncharacterized protein</fullName>
    </submittedName>
</protein>
<dbReference type="EMBL" id="KX808132">
    <property type="protein sequence ID" value="APC43668.1"/>
    <property type="molecule type" value="Genomic_DNA"/>
</dbReference>
<dbReference type="Proteomes" id="UP000225217">
    <property type="component" value="Segment"/>
</dbReference>